<comment type="caution">
    <text evidence="1">The sequence shown here is derived from an EMBL/GenBank/DDBJ whole genome shotgun (WGS) entry which is preliminary data.</text>
</comment>
<reference evidence="1" key="1">
    <citation type="submission" date="2023-04" db="EMBL/GenBank/DDBJ databases">
        <title>Phytophthora lilii NBRC 32176.</title>
        <authorList>
            <person name="Ichikawa N."/>
            <person name="Sato H."/>
            <person name="Tonouchi N."/>
        </authorList>
    </citation>
    <scope>NUCLEOTIDE SEQUENCE</scope>
    <source>
        <strain evidence="1">NBRC 32176</strain>
    </source>
</reference>
<accession>A0A9W6XC16</accession>
<sequence length="229" mass="25634">MRLEKKKRGGEEYEELDVILKDRRLPNITFDRKITSTTSDDERSRFKMLWIILRNMEMLESSGLIKSITPIFKDQPLEQLLLMDTGTLWSSWRTRFRCGTAALSSTFFATAMSNAISGGHADVVAALLTWGEWKGDFGKVFEKAVANVAKKVYELYPQVTCGGNLLVDMAARGRLDAVKYMYGHGHRDPKLLDEALGRASAGICTAVIMFLKAFSVDSPEMIAAAFYGK</sequence>
<name>A0A9W6XC16_9STRA</name>
<dbReference type="Proteomes" id="UP001165083">
    <property type="component" value="Unassembled WGS sequence"/>
</dbReference>
<evidence type="ECO:0000313" key="1">
    <source>
        <dbReference type="EMBL" id="GMF35475.1"/>
    </source>
</evidence>
<dbReference type="AlphaFoldDB" id="A0A9W6XC16"/>
<organism evidence="1 2">
    <name type="scientific">Phytophthora lilii</name>
    <dbReference type="NCBI Taxonomy" id="2077276"/>
    <lineage>
        <taxon>Eukaryota</taxon>
        <taxon>Sar</taxon>
        <taxon>Stramenopiles</taxon>
        <taxon>Oomycota</taxon>
        <taxon>Peronosporomycetes</taxon>
        <taxon>Peronosporales</taxon>
        <taxon>Peronosporaceae</taxon>
        <taxon>Phytophthora</taxon>
    </lineage>
</organism>
<dbReference type="OrthoDB" id="121665at2759"/>
<evidence type="ECO:0000313" key="2">
    <source>
        <dbReference type="Proteomes" id="UP001165083"/>
    </source>
</evidence>
<dbReference type="EMBL" id="BSXW01001285">
    <property type="protein sequence ID" value="GMF35475.1"/>
    <property type="molecule type" value="Genomic_DNA"/>
</dbReference>
<protein>
    <submittedName>
        <fullName evidence="1">Unnamed protein product</fullName>
    </submittedName>
</protein>
<keyword evidence="2" id="KW-1185">Reference proteome</keyword>
<gene>
    <name evidence="1" type="ORF">Plil01_001506800</name>
</gene>
<proteinExistence type="predicted"/>